<proteinExistence type="predicted"/>
<feature type="transmembrane region" description="Helical" evidence="1">
    <location>
        <begin position="76"/>
        <end position="95"/>
    </location>
</feature>
<feature type="transmembrane region" description="Helical" evidence="1">
    <location>
        <begin position="288"/>
        <end position="305"/>
    </location>
</feature>
<protein>
    <recommendedName>
        <fullName evidence="4">Glycosyltransferase RgtA/B/C/D-like domain-containing protein</fullName>
    </recommendedName>
</protein>
<feature type="transmembrane region" description="Helical" evidence="1">
    <location>
        <begin position="258"/>
        <end position="282"/>
    </location>
</feature>
<feature type="transmembrane region" description="Helical" evidence="1">
    <location>
        <begin position="7"/>
        <end position="31"/>
    </location>
</feature>
<keyword evidence="1" id="KW-1133">Transmembrane helix</keyword>
<sequence length="482" mass="56744">MKQVLRIWAVVLFTSAICIRFFYVSPFAATWDEVDFTLALKQYDILAMQPHFPGYPFFILGAMITHLFIENPVQSLGVFNAIMALSAAFPMYWIARHYVSKTSAFIVVAVLQTSGYFSILVTQPMSEGAALAVVWWYIWSIERAFRTKRFKAQFWPILFFALLMGIRLSYAPLGIVLILLLWQQWHEEKWRFIILFCTAILSQLVWVGALIWNIGGITGLWKIAFGFVEGHFTEWGGAVTETSEPFISRLFRLLSENIVFAGIGMHSYYLIGFFLLILFLFVLQWKNIRFYPKVFIALGSFYFLWNLLGQNIDKPRHSYPIVAMFLCVLAISWLKRHRGIILLIFATSQLIVSIPLMKEQQMEIPATYQLASYLKEKKEPFIIYTWEETRVMEYLQMPYEHKRFYTYDYFLQDKKYHKNDTIYVTNHLIEGFQKQGIDIKGQVEKEAVFYSNRLFDPVYHEIVLYKWKQDYVARSVYDNSMK</sequence>
<feature type="transmembrane region" description="Helical" evidence="1">
    <location>
        <begin position="51"/>
        <end position="69"/>
    </location>
</feature>
<evidence type="ECO:0000256" key="1">
    <source>
        <dbReference type="SAM" id="Phobius"/>
    </source>
</evidence>
<keyword evidence="1" id="KW-0472">Membrane</keyword>
<dbReference type="RefSeq" id="WP_098492827.1">
    <property type="nucleotide sequence ID" value="NZ_NUWN01000141.1"/>
</dbReference>
<dbReference type="AlphaFoldDB" id="A0A2B0LJF5"/>
<keyword evidence="1" id="KW-0812">Transmembrane</keyword>
<feature type="transmembrane region" description="Helical" evidence="1">
    <location>
        <begin position="115"/>
        <end position="138"/>
    </location>
</feature>
<organism evidence="2 3">
    <name type="scientific">Bacillus cereus</name>
    <dbReference type="NCBI Taxonomy" id="1396"/>
    <lineage>
        <taxon>Bacteria</taxon>
        <taxon>Bacillati</taxon>
        <taxon>Bacillota</taxon>
        <taxon>Bacilli</taxon>
        <taxon>Bacillales</taxon>
        <taxon>Bacillaceae</taxon>
        <taxon>Bacillus</taxon>
        <taxon>Bacillus cereus group</taxon>
    </lineage>
</organism>
<dbReference type="Proteomes" id="UP000242656">
    <property type="component" value="Unassembled WGS sequence"/>
</dbReference>
<feature type="transmembrane region" description="Helical" evidence="1">
    <location>
        <begin position="192"/>
        <end position="212"/>
    </location>
</feature>
<evidence type="ECO:0000313" key="2">
    <source>
        <dbReference type="EMBL" id="PFK28859.1"/>
    </source>
</evidence>
<feature type="transmembrane region" description="Helical" evidence="1">
    <location>
        <begin position="317"/>
        <end position="334"/>
    </location>
</feature>
<name>A0A2B0LJF5_BACCE</name>
<evidence type="ECO:0000313" key="3">
    <source>
        <dbReference type="Proteomes" id="UP000242656"/>
    </source>
</evidence>
<comment type="caution">
    <text evidence="2">The sequence shown here is derived from an EMBL/GenBank/DDBJ whole genome shotgun (WGS) entry which is preliminary data.</text>
</comment>
<dbReference type="EMBL" id="NUWN01000141">
    <property type="protein sequence ID" value="PFK28859.1"/>
    <property type="molecule type" value="Genomic_DNA"/>
</dbReference>
<accession>A0A2B0LJF5</accession>
<reference evidence="2 3" key="1">
    <citation type="submission" date="2017-09" db="EMBL/GenBank/DDBJ databases">
        <title>Large-scale bioinformatics analysis of Bacillus genomes uncovers conserved roles of natural products in bacterial physiology.</title>
        <authorList>
            <consortium name="Agbiome Team Llc"/>
            <person name="Bleich R.M."/>
            <person name="Grubbs K.J."/>
            <person name="Santa Maria K.C."/>
            <person name="Allen S.E."/>
            <person name="Farag S."/>
            <person name="Shank E.A."/>
            <person name="Bowers A."/>
        </authorList>
    </citation>
    <scope>NUCLEOTIDE SEQUENCE [LARGE SCALE GENOMIC DNA]</scope>
    <source>
        <strain evidence="2 3">AFS083043</strain>
    </source>
</reference>
<evidence type="ECO:0008006" key="4">
    <source>
        <dbReference type="Google" id="ProtNLM"/>
    </source>
</evidence>
<feature type="transmembrane region" description="Helical" evidence="1">
    <location>
        <begin position="158"/>
        <end position="180"/>
    </location>
</feature>
<gene>
    <name evidence="2" type="ORF">COI93_23810</name>
</gene>